<feature type="region of interest" description="Disordered" evidence="1">
    <location>
        <begin position="24"/>
        <end position="124"/>
    </location>
</feature>
<accession>A0A061EJM4</accession>
<dbReference type="HOGENOM" id="CLU_2008090_0_0_1"/>
<dbReference type="Gramene" id="EOY04597">
    <property type="protein sequence ID" value="EOY04597"/>
    <property type="gene ID" value="TCM_019819"/>
</dbReference>
<keyword evidence="3" id="KW-1185">Reference proteome</keyword>
<evidence type="ECO:0000313" key="2">
    <source>
        <dbReference type="EMBL" id="EOY04597.1"/>
    </source>
</evidence>
<name>A0A061EJM4_THECC</name>
<organism evidence="2 3">
    <name type="scientific">Theobroma cacao</name>
    <name type="common">Cacao</name>
    <name type="synonym">Cocoa</name>
    <dbReference type="NCBI Taxonomy" id="3641"/>
    <lineage>
        <taxon>Eukaryota</taxon>
        <taxon>Viridiplantae</taxon>
        <taxon>Streptophyta</taxon>
        <taxon>Embryophyta</taxon>
        <taxon>Tracheophyta</taxon>
        <taxon>Spermatophyta</taxon>
        <taxon>Magnoliopsida</taxon>
        <taxon>eudicotyledons</taxon>
        <taxon>Gunneridae</taxon>
        <taxon>Pentapetalae</taxon>
        <taxon>rosids</taxon>
        <taxon>malvids</taxon>
        <taxon>Malvales</taxon>
        <taxon>Malvaceae</taxon>
        <taxon>Byttnerioideae</taxon>
        <taxon>Theobroma</taxon>
    </lineage>
</organism>
<dbReference type="InParanoid" id="A0A061EJM4"/>
<dbReference type="Proteomes" id="UP000026915">
    <property type="component" value="Chromosome 4"/>
</dbReference>
<feature type="compositionally biased region" description="Pro residues" evidence="1">
    <location>
        <begin position="44"/>
        <end position="59"/>
    </location>
</feature>
<protein>
    <submittedName>
        <fullName evidence="2">Uncharacterized protein</fullName>
    </submittedName>
</protein>
<gene>
    <name evidence="2" type="ORF">TCM_019819</name>
</gene>
<proteinExistence type="predicted"/>
<evidence type="ECO:0000313" key="3">
    <source>
        <dbReference type="Proteomes" id="UP000026915"/>
    </source>
</evidence>
<sequence length="124" mass="13840">MARQTLGQQRPPSIQTKTYINLQHTPCKTMPPLPNKSPSCDQSPPSPPPQHNLPQPQPIHPRTSRTSPLWQGPPSQKMTLWETHRTPHSKERLPSLGESLPLYTSDPLPEAKSSILKLPSPPNL</sequence>
<feature type="compositionally biased region" description="Polar residues" evidence="1">
    <location>
        <begin position="64"/>
        <end position="78"/>
    </location>
</feature>
<evidence type="ECO:0000256" key="1">
    <source>
        <dbReference type="SAM" id="MobiDB-lite"/>
    </source>
</evidence>
<feature type="compositionally biased region" description="Basic and acidic residues" evidence="1">
    <location>
        <begin position="82"/>
        <end position="93"/>
    </location>
</feature>
<reference evidence="2 3" key="1">
    <citation type="journal article" date="2013" name="Genome Biol.">
        <title>The genome sequence of the most widely cultivated cacao type and its use to identify candidate genes regulating pod color.</title>
        <authorList>
            <person name="Motamayor J.C."/>
            <person name="Mockaitis K."/>
            <person name="Schmutz J."/>
            <person name="Haiminen N."/>
            <person name="Iii D.L."/>
            <person name="Cornejo O."/>
            <person name="Findley S.D."/>
            <person name="Zheng P."/>
            <person name="Utro F."/>
            <person name="Royaert S."/>
            <person name="Saski C."/>
            <person name="Jenkins J."/>
            <person name="Podicheti R."/>
            <person name="Zhao M."/>
            <person name="Scheffler B.E."/>
            <person name="Stack J.C."/>
            <person name="Feltus F.A."/>
            <person name="Mustiga G.M."/>
            <person name="Amores F."/>
            <person name="Phillips W."/>
            <person name="Marelli J.P."/>
            <person name="May G.D."/>
            <person name="Shapiro H."/>
            <person name="Ma J."/>
            <person name="Bustamante C.D."/>
            <person name="Schnell R.J."/>
            <person name="Main D."/>
            <person name="Gilbert D."/>
            <person name="Parida L."/>
            <person name="Kuhn D.N."/>
        </authorList>
    </citation>
    <scope>NUCLEOTIDE SEQUENCE [LARGE SCALE GENOMIC DNA]</scope>
    <source>
        <strain evidence="3">cv. Matina 1-6</strain>
    </source>
</reference>
<dbReference type="AlphaFoldDB" id="A0A061EJM4"/>
<dbReference type="EMBL" id="CM001882">
    <property type="protein sequence ID" value="EOY04597.1"/>
    <property type="molecule type" value="Genomic_DNA"/>
</dbReference>